<dbReference type="AlphaFoldDB" id="A0A7V0T5I8"/>
<dbReference type="Proteomes" id="UP000885672">
    <property type="component" value="Unassembled WGS sequence"/>
</dbReference>
<organism evidence="2">
    <name type="scientific">candidate division WOR-3 bacterium</name>
    <dbReference type="NCBI Taxonomy" id="2052148"/>
    <lineage>
        <taxon>Bacteria</taxon>
        <taxon>Bacteria division WOR-3</taxon>
    </lineage>
</organism>
<sequence length="480" mass="53346">MMKPAAAALLITVLVSGAAAGTLRWTEPVPIWPDTAGTDILWQSRPVLTGNDTALWAVWWQGKGDSGHIKATRHDGRQWLPPVSVFHGTRSNPPYYLRLTLDREQEPWVVYDLVDTTGADLLYSHRSGDTWTHPAVVIRDSRRKPYAPGLGAHPQGGVQVAWVREEWYDVWLYTAHGTEDSWTTPVMVDAAEAIMLMRSPAVAAINDSQMMVVWPACRDLVHTPLWSMVGSGTSWTEPVAVAFPPGGTEYPAQLVVPRTGPGVGDVRLFWHRNGHGLQTARYDYDGERWVEPLQLDPECTGEPAACTDEYGWTWVSHYNQLGDYWRSVVRYHDGTAWSEPMIPHTDTALAIVGLAAAHGRIWAIMRGYQAYPGRLLYYSSVAHPLAVSEPDRTPVRQPAGPTIVRGILNLQSGIWNPESDFVLLNASGRKVMELQPGENDVRHLAPGVYFIRAEDPRGQGYAGAHALRFEGSSRKVVIQR</sequence>
<name>A0A7V0T5I8_UNCW3</name>
<evidence type="ECO:0000256" key="1">
    <source>
        <dbReference type="SAM" id="SignalP"/>
    </source>
</evidence>
<gene>
    <name evidence="2" type="ORF">ENN51_03455</name>
</gene>
<comment type="caution">
    <text evidence="2">The sequence shown here is derived from an EMBL/GenBank/DDBJ whole genome shotgun (WGS) entry which is preliminary data.</text>
</comment>
<proteinExistence type="predicted"/>
<protein>
    <submittedName>
        <fullName evidence="2">T9SS type A sorting domain-containing protein</fullName>
    </submittedName>
</protein>
<reference evidence="2" key="1">
    <citation type="journal article" date="2020" name="mSystems">
        <title>Genome- and Community-Level Interaction Insights into Carbon Utilization and Element Cycling Functions of Hydrothermarchaeota in Hydrothermal Sediment.</title>
        <authorList>
            <person name="Zhou Z."/>
            <person name="Liu Y."/>
            <person name="Xu W."/>
            <person name="Pan J."/>
            <person name="Luo Z.H."/>
            <person name="Li M."/>
        </authorList>
    </citation>
    <scope>NUCLEOTIDE SEQUENCE [LARGE SCALE GENOMIC DNA]</scope>
    <source>
        <strain evidence="2">SpSt-1182</strain>
    </source>
</reference>
<accession>A0A7V0T5I8</accession>
<feature type="chain" id="PRO_5031445012" evidence="1">
    <location>
        <begin position="21"/>
        <end position="480"/>
    </location>
</feature>
<evidence type="ECO:0000313" key="2">
    <source>
        <dbReference type="EMBL" id="HDQ99326.1"/>
    </source>
</evidence>
<feature type="signal peptide" evidence="1">
    <location>
        <begin position="1"/>
        <end position="20"/>
    </location>
</feature>
<keyword evidence="1" id="KW-0732">Signal</keyword>
<dbReference type="EMBL" id="DSBX01000133">
    <property type="protein sequence ID" value="HDQ99326.1"/>
    <property type="molecule type" value="Genomic_DNA"/>
</dbReference>